<reference evidence="2" key="2">
    <citation type="submission" date="2020-06" db="EMBL/GenBank/DDBJ databases">
        <title>Helianthus annuus Genome sequencing and assembly Release 2.</title>
        <authorList>
            <person name="Gouzy J."/>
            <person name="Langlade N."/>
            <person name="Munos S."/>
        </authorList>
    </citation>
    <scope>NUCLEOTIDE SEQUENCE</scope>
    <source>
        <tissue evidence="2">Leaves</tissue>
    </source>
</reference>
<name>A0A9K3I857_HELAN</name>
<gene>
    <name evidence="2" type="ORF">HanXRQr2_Chr09g0400431</name>
</gene>
<keyword evidence="3" id="KW-1185">Reference proteome</keyword>
<sequence length="390" mass="45002">MNIRPHLWLIKKNNRFFQPHARYSFKPVDREHFCQFIREVRLPDGFGSNFKKKVLSSNSNIIGLKSHDYHILMHRLLPIGVQAGLPKDVSSTIIDLCTLFKKICARSLCVEDMRNAQKEVVKILCNLELIFPPAFFDVMVHLVMHLPEEAILVGPVHRWMYPFERYMKKLKSYMRNMAKPKGSIAEGYVADEALTFCSMYLEGMQTKFNRPDRNADDGIPKRQLHVFSSQCRPISKTTVPRLCEKAKKSLEWFVLDNCDEIKDYKSKFEFDFPVGDLKTQFSTWFKYNANISSSSSSSMSSELTNKLTAMAHGFLNAYSYNACIVNGVRFVVHSCDVQRATQNSGVFSIGEDGIPFYPFYGQLEEIIELNYLDGYSVVLFRCKWFKTSGK</sequence>
<dbReference type="Gramene" id="mRNA:HanXRQr2_Chr09g0400431">
    <property type="protein sequence ID" value="mRNA:HanXRQr2_Chr09g0400431"/>
    <property type="gene ID" value="HanXRQr2_Chr09g0400431"/>
</dbReference>
<proteinExistence type="predicted"/>
<dbReference type="OrthoDB" id="1878503at2759"/>
<protein>
    <recommendedName>
        <fullName evidence="1">DUF4218 domain-containing protein</fullName>
    </recommendedName>
</protein>
<feature type="domain" description="DUF4218" evidence="1">
    <location>
        <begin position="103"/>
        <end position="214"/>
    </location>
</feature>
<dbReference type="EMBL" id="MNCJ02000324">
    <property type="protein sequence ID" value="KAF5791937.1"/>
    <property type="molecule type" value="Genomic_DNA"/>
</dbReference>
<evidence type="ECO:0000259" key="1">
    <source>
        <dbReference type="Pfam" id="PF13960"/>
    </source>
</evidence>
<dbReference type="InterPro" id="IPR025452">
    <property type="entry name" value="DUF4218"/>
</dbReference>
<reference evidence="2" key="1">
    <citation type="journal article" date="2017" name="Nature">
        <title>The sunflower genome provides insights into oil metabolism, flowering and Asterid evolution.</title>
        <authorList>
            <person name="Badouin H."/>
            <person name="Gouzy J."/>
            <person name="Grassa C.J."/>
            <person name="Murat F."/>
            <person name="Staton S.E."/>
            <person name="Cottret L."/>
            <person name="Lelandais-Briere C."/>
            <person name="Owens G.L."/>
            <person name="Carrere S."/>
            <person name="Mayjonade B."/>
            <person name="Legrand L."/>
            <person name="Gill N."/>
            <person name="Kane N.C."/>
            <person name="Bowers J.E."/>
            <person name="Hubner S."/>
            <person name="Bellec A."/>
            <person name="Berard A."/>
            <person name="Berges H."/>
            <person name="Blanchet N."/>
            <person name="Boniface M.C."/>
            <person name="Brunel D."/>
            <person name="Catrice O."/>
            <person name="Chaidir N."/>
            <person name="Claudel C."/>
            <person name="Donnadieu C."/>
            <person name="Faraut T."/>
            <person name="Fievet G."/>
            <person name="Helmstetter N."/>
            <person name="King M."/>
            <person name="Knapp S.J."/>
            <person name="Lai Z."/>
            <person name="Le Paslier M.C."/>
            <person name="Lippi Y."/>
            <person name="Lorenzon L."/>
            <person name="Mandel J.R."/>
            <person name="Marage G."/>
            <person name="Marchand G."/>
            <person name="Marquand E."/>
            <person name="Bret-Mestries E."/>
            <person name="Morien E."/>
            <person name="Nambeesan S."/>
            <person name="Nguyen T."/>
            <person name="Pegot-Espagnet P."/>
            <person name="Pouilly N."/>
            <person name="Raftis F."/>
            <person name="Sallet E."/>
            <person name="Schiex T."/>
            <person name="Thomas J."/>
            <person name="Vandecasteele C."/>
            <person name="Vares D."/>
            <person name="Vear F."/>
            <person name="Vautrin S."/>
            <person name="Crespi M."/>
            <person name="Mangin B."/>
            <person name="Burke J.M."/>
            <person name="Salse J."/>
            <person name="Munos S."/>
            <person name="Vincourt P."/>
            <person name="Rieseberg L.H."/>
            <person name="Langlade N.B."/>
        </authorList>
    </citation>
    <scope>NUCLEOTIDE SEQUENCE</scope>
    <source>
        <tissue evidence="2">Leaves</tissue>
    </source>
</reference>
<organism evidence="2 3">
    <name type="scientific">Helianthus annuus</name>
    <name type="common">Common sunflower</name>
    <dbReference type="NCBI Taxonomy" id="4232"/>
    <lineage>
        <taxon>Eukaryota</taxon>
        <taxon>Viridiplantae</taxon>
        <taxon>Streptophyta</taxon>
        <taxon>Embryophyta</taxon>
        <taxon>Tracheophyta</taxon>
        <taxon>Spermatophyta</taxon>
        <taxon>Magnoliopsida</taxon>
        <taxon>eudicotyledons</taxon>
        <taxon>Gunneridae</taxon>
        <taxon>Pentapetalae</taxon>
        <taxon>asterids</taxon>
        <taxon>campanulids</taxon>
        <taxon>Asterales</taxon>
        <taxon>Asteraceae</taxon>
        <taxon>Asteroideae</taxon>
        <taxon>Heliantheae alliance</taxon>
        <taxon>Heliantheae</taxon>
        <taxon>Helianthus</taxon>
    </lineage>
</organism>
<dbReference type="PANTHER" id="PTHR48258:SF14">
    <property type="entry name" value="OS02G0583300 PROTEIN"/>
    <property type="match status" value="1"/>
</dbReference>
<evidence type="ECO:0000313" key="3">
    <source>
        <dbReference type="Proteomes" id="UP000215914"/>
    </source>
</evidence>
<comment type="caution">
    <text evidence="2">The sequence shown here is derived from an EMBL/GenBank/DDBJ whole genome shotgun (WGS) entry which is preliminary data.</text>
</comment>
<evidence type="ECO:0000313" key="2">
    <source>
        <dbReference type="EMBL" id="KAF5791937.1"/>
    </source>
</evidence>
<dbReference type="Pfam" id="PF13960">
    <property type="entry name" value="DUF4218"/>
    <property type="match status" value="1"/>
</dbReference>
<dbReference type="Proteomes" id="UP000215914">
    <property type="component" value="Unassembled WGS sequence"/>
</dbReference>
<accession>A0A9K3I857</accession>
<dbReference type="AlphaFoldDB" id="A0A9K3I857"/>
<dbReference type="PANTHER" id="PTHR48258">
    <property type="entry name" value="DUF4218 DOMAIN-CONTAINING PROTEIN-RELATED"/>
    <property type="match status" value="1"/>
</dbReference>